<keyword evidence="3" id="KW-1185">Reference proteome</keyword>
<proteinExistence type="predicted"/>
<dbReference type="EMBL" id="JAQJZL010000010">
    <property type="protein sequence ID" value="KAJ6035291.1"/>
    <property type="molecule type" value="Genomic_DNA"/>
</dbReference>
<dbReference type="SUPFAM" id="SSF55658">
    <property type="entry name" value="L9 N-domain-like"/>
    <property type="match status" value="1"/>
</dbReference>
<dbReference type="InterPro" id="IPR011320">
    <property type="entry name" value="RNase_H1_N"/>
</dbReference>
<protein>
    <recommendedName>
        <fullName evidence="1">Ribonuclease H1 N-terminal domain-containing protein</fullName>
    </recommendedName>
</protein>
<dbReference type="AlphaFoldDB" id="A0AAD6I904"/>
<dbReference type="InterPro" id="IPR037056">
    <property type="entry name" value="RNase_H1_N_sf"/>
</dbReference>
<evidence type="ECO:0000259" key="1">
    <source>
        <dbReference type="Pfam" id="PF01693"/>
    </source>
</evidence>
<comment type="caution">
    <text evidence="2">The sequence shown here is derived from an EMBL/GenBank/DDBJ whole genome shotgun (WGS) entry which is preliminary data.</text>
</comment>
<evidence type="ECO:0000313" key="2">
    <source>
        <dbReference type="EMBL" id="KAJ6035291.1"/>
    </source>
</evidence>
<sequence length="146" mass="16246">MEKMGATQAKKVIKEGAGETAPLNGNGFFAVANGAKPGIYPFYHGKGGAEREVKGKAGACHKKFRTMAQAEAFIEDWKKSYAEVWHDMIKEALDQGFRPRSIEAFQPRSMGSIVQQFLYEPGKTAEMDDITENTRQLSLQHPKHTN</sequence>
<dbReference type="Gene3D" id="3.40.970.10">
    <property type="entry name" value="Ribonuclease H1, N-terminal domain"/>
    <property type="match status" value="1"/>
</dbReference>
<evidence type="ECO:0000313" key="3">
    <source>
        <dbReference type="Proteomes" id="UP001219568"/>
    </source>
</evidence>
<accession>A0AAD6I904</accession>
<dbReference type="Proteomes" id="UP001219568">
    <property type="component" value="Unassembled WGS sequence"/>
</dbReference>
<gene>
    <name evidence="2" type="ORF">N7460_009466</name>
</gene>
<feature type="domain" description="Ribonuclease H1 N-terminal" evidence="1">
    <location>
        <begin position="28"/>
        <end position="73"/>
    </location>
</feature>
<name>A0AAD6I904_PENCN</name>
<reference evidence="2" key="2">
    <citation type="submission" date="2023-01" db="EMBL/GenBank/DDBJ databases">
        <authorList>
            <person name="Petersen C."/>
        </authorList>
    </citation>
    <scope>NUCLEOTIDE SEQUENCE</scope>
    <source>
        <strain evidence="2">IBT 15450</strain>
    </source>
</reference>
<organism evidence="2 3">
    <name type="scientific">Penicillium canescens</name>
    <dbReference type="NCBI Taxonomy" id="5083"/>
    <lineage>
        <taxon>Eukaryota</taxon>
        <taxon>Fungi</taxon>
        <taxon>Dikarya</taxon>
        <taxon>Ascomycota</taxon>
        <taxon>Pezizomycotina</taxon>
        <taxon>Eurotiomycetes</taxon>
        <taxon>Eurotiomycetidae</taxon>
        <taxon>Eurotiales</taxon>
        <taxon>Aspergillaceae</taxon>
        <taxon>Penicillium</taxon>
    </lineage>
</organism>
<dbReference type="InterPro" id="IPR009027">
    <property type="entry name" value="Ribosomal_bL9/RNase_H1_N"/>
</dbReference>
<reference evidence="2" key="1">
    <citation type="journal article" date="2023" name="IMA Fungus">
        <title>Comparative genomic study of the Penicillium genus elucidates a diverse pangenome and 15 lateral gene transfer events.</title>
        <authorList>
            <person name="Petersen C."/>
            <person name="Sorensen T."/>
            <person name="Nielsen M.R."/>
            <person name="Sondergaard T.E."/>
            <person name="Sorensen J.L."/>
            <person name="Fitzpatrick D.A."/>
            <person name="Frisvad J.C."/>
            <person name="Nielsen K.L."/>
        </authorList>
    </citation>
    <scope>NUCLEOTIDE SEQUENCE</scope>
    <source>
        <strain evidence="2">IBT 15450</strain>
    </source>
</reference>
<dbReference type="Pfam" id="PF01693">
    <property type="entry name" value="Cauli_VI"/>
    <property type="match status" value="1"/>
</dbReference>